<proteinExistence type="predicted"/>
<dbReference type="GO" id="GO:0005886">
    <property type="term" value="C:plasma membrane"/>
    <property type="evidence" value="ECO:0007669"/>
    <property type="project" value="TreeGrafter"/>
</dbReference>
<evidence type="ECO:0000256" key="8">
    <source>
        <dbReference type="SAM" id="Phobius"/>
    </source>
</evidence>
<feature type="transmembrane region" description="Helical" evidence="8">
    <location>
        <begin position="650"/>
        <end position="672"/>
    </location>
</feature>
<feature type="transmembrane region" description="Helical" evidence="8">
    <location>
        <begin position="301"/>
        <end position="319"/>
    </location>
</feature>
<accession>A0A914ZFB4</accession>
<evidence type="ECO:0000313" key="9">
    <source>
        <dbReference type="Proteomes" id="UP000887569"/>
    </source>
</evidence>
<protein>
    <submittedName>
        <fullName evidence="10">Uncharacterized protein</fullName>
    </submittedName>
</protein>
<keyword evidence="5 8" id="KW-1133">Transmembrane helix</keyword>
<dbReference type="InterPro" id="IPR037272">
    <property type="entry name" value="SNS_sf"/>
</dbReference>
<evidence type="ECO:0000313" key="10">
    <source>
        <dbReference type="WBParaSite" id="PgB02X_g157_t01"/>
    </source>
</evidence>
<dbReference type="Pfam" id="PF00209">
    <property type="entry name" value="SNF"/>
    <property type="match status" value="1"/>
</dbReference>
<feature type="transmembrane region" description="Helical" evidence="8">
    <location>
        <begin position="220"/>
        <end position="242"/>
    </location>
</feature>
<keyword evidence="2" id="KW-0813">Transport</keyword>
<sequence>MLVSSDALDAYSIATLAGAPLAHLLSHSLLAWPIVFILFTLPAFTLLLNLGHVSGAGPVLTFARIAPIASGVGWALTWLAGERLFIQSLTAAQNFLYLIYSLRTRLSWALECGHSYNNGLCVDFLRPNVSHGEAQRQPENNWPAQQFNRFGVRGVPLETNVSVSMPNAWYFGEPRIVNTFSVDVPSPPLTASHLLVWVALFFIVHRFGSNPGWFLARFCLVVPLGLFAVLLVGLSIFGFSFYKDIEEEVSPVLVEKYPFEYFSEIHGFYRTTIVLMDYSSAFTGIIIFASSKIRSGNLPMSALALLTAQMLAPTFLYVLRHGCDGHLAIIQPAYESYTATDATFSFDTAAVCFATTSGGPLWAVIYYTANLLFTCIGPMVVLLLFICNSFHEQFPFLEHFKTHILALICMVFASTGLLLCMPMGTSFGTLLQYVSQSSITHLFAFIIVFFVYGWHNLDADIRLMLGWSDDIPSLVRYLLGPTSPLFTVLLFTSVPALLATKFVSVFDLLMGGMDILKHIDYGTAFISRSQSLNRIVGYCLMLSPPFIIFAFAFFAFYRNAVIFKMPWGAVLDATADWNSRTSLRPTANSRSPPLSHKIFTSLTKISYRTALFGIFVIEILIAITLLVLFFTNAVLALLQSHSDNGSANNYRTVMFLVFITFHAISLFEIRWALKRWDHSSRLNLYIGVVAMEMAFLNGYMWMFALDHSWELNFVPFLVIFVNTLVRGTMLSIVVAIRWNMAELSHPTRTRDATEIYDATADLDTDVDREDDAPIIYEMRRDVFS</sequence>
<dbReference type="Proteomes" id="UP000887569">
    <property type="component" value="Unplaced"/>
</dbReference>
<dbReference type="AlphaFoldDB" id="A0A914ZFB4"/>
<feature type="transmembrane region" description="Helical" evidence="8">
    <location>
        <begin position="189"/>
        <end position="208"/>
    </location>
</feature>
<evidence type="ECO:0000256" key="3">
    <source>
        <dbReference type="ARBA" id="ARBA00022692"/>
    </source>
</evidence>
<feature type="transmembrane region" description="Helical" evidence="8">
    <location>
        <begin position="535"/>
        <end position="557"/>
    </location>
</feature>
<evidence type="ECO:0000256" key="5">
    <source>
        <dbReference type="ARBA" id="ARBA00022989"/>
    </source>
</evidence>
<feature type="transmembrane region" description="Helical" evidence="8">
    <location>
        <begin position="610"/>
        <end position="638"/>
    </location>
</feature>
<dbReference type="PANTHER" id="PTHR11616:SF240">
    <property type="entry name" value="BLOATED TUBULES, ISOFORM B-RELATED"/>
    <property type="match status" value="1"/>
</dbReference>
<feature type="transmembrane region" description="Helical" evidence="8">
    <location>
        <begin position="716"/>
        <end position="738"/>
    </location>
</feature>
<feature type="transmembrane region" description="Helical" evidence="8">
    <location>
        <begin position="62"/>
        <end position="80"/>
    </location>
</feature>
<dbReference type="PROSITE" id="PS50267">
    <property type="entry name" value="NA_NEUROTRAN_SYMP_3"/>
    <property type="match status" value="1"/>
</dbReference>
<keyword evidence="4" id="KW-0769">Symport</keyword>
<keyword evidence="6 8" id="KW-0472">Membrane</keyword>
<feature type="transmembrane region" description="Helical" evidence="8">
    <location>
        <begin position="30"/>
        <end position="50"/>
    </location>
</feature>
<dbReference type="WBParaSite" id="PgB02X_g157_t01">
    <property type="protein sequence ID" value="PgB02X_g157_t01"/>
    <property type="gene ID" value="PgB02X_g157"/>
</dbReference>
<keyword evidence="9" id="KW-1185">Reference proteome</keyword>
<dbReference type="GO" id="GO:0015375">
    <property type="term" value="F:glycine:sodium symporter activity"/>
    <property type="evidence" value="ECO:0007669"/>
    <property type="project" value="TreeGrafter"/>
</dbReference>
<feature type="transmembrane region" description="Helical" evidence="8">
    <location>
        <begin position="364"/>
        <end position="390"/>
    </location>
</feature>
<feature type="transmembrane region" description="Helical" evidence="8">
    <location>
        <begin position="474"/>
        <end position="498"/>
    </location>
</feature>
<name>A0A914ZFB4_PARUN</name>
<keyword evidence="7" id="KW-1015">Disulfide bond</keyword>
<organism evidence="9 10">
    <name type="scientific">Parascaris univalens</name>
    <name type="common">Nematode worm</name>
    <dbReference type="NCBI Taxonomy" id="6257"/>
    <lineage>
        <taxon>Eukaryota</taxon>
        <taxon>Metazoa</taxon>
        <taxon>Ecdysozoa</taxon>
        <taxon>Nematoda</taxon>
        <taxon>Chromadorea</taxon>
        <taxon>Rhabditida</taxon>
        <taxon>Spirurina</taxon>
        <taxon>Ascaridomorpha</taxon>
        <taxon>Ascaridoidea</taxon>
        <taxon>Ascarididae</taxon>
        <taxon>Parascaris</taxon>
    </lineage>
</organism>
<evidence type="ECO:0000256" key="4">
    <source>
        <dbReference type="ARBA" id="ARBA00022847"/>
    </source>
</evidence>
<keyword evidence="3 8" id="KW-0812">Transmembrane</keyword>
<feature type="disulfide bond" evidence="7">
    <location>
        <begin position="112"/>
        <end position="121"/>
    </location>
</feature>
<evidence type="ECO:0000256" key="7">
    <source>
        <dbReference type="PIRSR" id="PIRSR600175-2"/>
    </source>
</evidence>
<evidence type="ECO:0000256" key="2">
    <source>
        <dbReference type="ARBA" id="ARBA00022448"/>
    </source>
</evidence>
<evidence type="ECO:0000256" key="6">
    <source>
        <dbReference type="ARBA" id="ARBA00023136"/>
    </source>
</evidence>
<feature type="transmembrane region" description="Helical" evidence="8">
    <location>
        <begin position="430"/>
        <end position="454"/>
    </location>
</feature>
<reference evidence="10" key="1">
    <citation type="submission" date="2022-11" db="UniProtKB">
        <authorList>
            <consortium name="WormBaseParasite"/>
        </authorList>
    </citation>
    <scope>IDENTIFICATION</scope>
</reference>
<evidence type="ECO:0000256" key="1">
    <source>
        <dbReference type="ARBA" id="ARBA00004141"/>
    </source>
</evidence>
<feature type="transmembrane region" description="Helical" evidence="8">
    <location>
        <begin position="268"/>
        <end position="289"/>
    </location>
</feature>
<feature type="transmembrane region" description="Helical" evidence="8">
    <location>
        <begin position="684"/>
        <end position="704"/>
    </location>
</feature>
<feature type="transmembrane region" description="Helical" evidence="8">
    <location>
        <begin position="402"/>
        <end position="424"/>
    </location>
</feature>
<dbReference type="PANTHER" id="PTHR11616">
    <property type="entry name" value="SODIUM/CHLORIDE DEPENDENT TRANSPORTER"/>
    <property type="match status" value="1"/>
</dbReference>
<dbReference type="InterPro" id="IPR000175">
    <property type="entry name" value="Na/ntran_symport"/>
</dbReference>
<dbReference type="SUPFAM" id="SSF161070">
    <property type="entry name" value="SNF-like"/>
    <property type="match status" value="1"/>
</dbReference>
<comment type="subcellular location">
    <subcellularLocation>
        <location evidence="1">Membrane</location>
        <topology evidence="1">Multi-pass membrane protein</topology>
    </subcellularLocation>
</comment>